<reference evidence="1" key="1">
    <citation type="submission" date="2022-07" db="EMBL/GenBank/DDBJ databases">
        <title>Phylogenomic reconstructions and comparative analyses of Kickxellomycotina fungi.</title>
        <authorList>
            <person name="Reynolds N.K."/>
            <person name="Stajich J.E."/>
            <person name="Barry K."/>
            <person name="Grigoriev I.V."/>
            <person name="Crous P."/>
            <person name="Smith M.E."/>
        </authorList>
    </citation>
    <scope>NUCLEOTIDE SEQUENCE</scope>
    <source>
        <strain evidence="1">NRRL 5244</strain>
    </source>
</reference>
<dbReference type="Proteomes" id="UP001150603">
    <property type="component" value="Unassembled WGS sequence"/>
</dbReference>
<organism evidence="1 2">
    <name type="scientific">Linderina macrospora</name>
    <dbReference type="NCBI Taxonomy" id="4868"/>
    <lineage>
        <taxon>Eukaryota</taxon>
        <taxon>Fungi</taxon>
        <taxon>Fungi incertae sedis</taxon>
        <taxon>Zoopagomycota</taxon>
        <taxon>Kickxellomycotina</taxon>
        <taxon>Kickxellomycetes</taxon>
        <taxon>Kickxellales</taxon>
        <taxon>Kickxellaceae</taxon>
        <taxon>Linderina</taxon>
    </lineage>
</organism>
<evidence type="ECO:0000313" key="2">
    <source>
        <dbReference type="Proteomes" id="UP001150603"/>
    </source>
</evidence>
<dbReference type="EMBL" id="JANBPW010000895">
    <property type="protein sequence ID" value="KAJ1947851.1"/>
    <property type="molecule type" value="Genomic_DNA"/>
</dbReference>
<gene>
    <name evidence="1" type="ORF">FBU59_001824</name>
</gene>
<accession>A0ACC1JD64</accession>
<proteinExistence type="predicted"/>
<comment type="caution">
    <text evidence="1">The sequence shown here is derived from an EMBL/GenBank/DDBJ whole genome shotgun (WGS) entry which is preliminary data.</text>
</comment>
<protein>
    <submittedName>
        <fullName evidence="1">Uncharacterized protein</fullName>
    </submittedName>
</protein>
<feature type="non-terminal residue" evidence="1">
    <location>
        <position position="250"/>
    </location>
</feature>
<evidence type="ECO:0000313" key="1">
    <source>
        <dbReference type="EMBL" id="KAJ1947851.1"/>
    </source>
</evidence>
<keyword evidence="2" id="KW-1185">Reference proteome</keyword>
<sequence length="250" mass="27218">MKFTANSVAATLVVSAIGTAASVADLSGGHLLGVSGLQGMRDAQSANSTKSVRSLATRDTQYTCTSAFIDFSQPGALSKFNVAWCPQNTYQTGSSVAMRLTPECGTTMIYPWDFKYGKMEARVRMAAGSGVVSTILLAGPEPADELDVEWVGKDTWTVQTMYFAKGQRVDPNAWYFHTPGNTPQDMSATYHNYAIEVTENTIKWWIDDWLVRTLDRVNGVPFPSGASRARMGVWDGSQQGGWAGTVDWSK</sequence>
<name>A0ACC1JD64_9FUNG</name>